<accession>A0ABP4Q903</accession>
<dbReference type="PANTHER" id="PTHR11552">
    <property type="entry name" value="GLUCOSE-METHANOL-CHOLINE GMC OXIDOREDUCTASE"/>
    <property type="match status" value="1"/>
</dbReference>
<gene>
    <name evidence="8" type="ORF">GCM10009789_65860</name>
</gene>
<evidence type="ECO:0000256" key="4">
    <source>
        <dbReference type="ARBA" id="ARBA00022827"/>
    </source>
</evidence>
<dbReference type="PROSITE" id="PS00623">
    <property type="entry name" value="GMC_OXRED_1"/>
    <property type="match status" value="1"/>
</dbReference>
<evidence type="ECO:0000256" key="1">
    <source>
        <dbReference type="ARBA" id="ARBA00001974"/>
    </source>
</evidence>
<comment type="cofactor">
    <cofactor evidence="1">
        <name>FAD</name>
        <dbReference type="ChEBI" id="CHEBI:57692"/>
    </cofactor>
</comment>
<keyword evidence="9" id="KW-1185">Reference proteome</keyword>
<evidence type="ECO:0000313" key="8">
    <source>
        <dbReference type="EMBL" id="GAA1602707.1"/>
    </source>
</evidence>
<feature type="domain" description="Glucose-methanol-choline oxidoreductase N-terminal" evidence="6">
    <location>
        <begin position="83"/>
        <end position="106"/>
    </location>
</feature>
<feature type="domain" description="Glucose-methanol-choline oxidoreductase N-terminal" evidence="7">
    <location>
        <begin position="256"/>
        <end position="270"/>
    </location>
</feature>
<dbReference type="PIRSF" id="PIRSF000137">
    <property type="entry name" value="Alcohol_oxidase"/>
    <property type="match status" value="1"/>
</dbReference>
<dbReference type="InterPro" id="IPR036188">
    <property type="entry name" value="FAD/NAD-bd_sf"/>
</dbReference>
<dbReference type="Pfam" id="PF05199">
    <property type="entry name" value="GMC_oxred_C"/>
    <property type="match status" value="1"/>
</dbReference>
<evidence type="ECO:0000256" key="5">
    <source>
        <dbReference type="RuleBase" id="RU003968"/>
    </source>
</evidence>
<dbReference type="InterPro" id="IPR007867">
    <property type="entry name" value="GMC_OxRtase_C"/>
</dbReference>
<dbReference type="PROSITE" id="PS00624">
    <property type="entry name" value="GMC_OXRED_2"/>
    <property type="match status" value="1"/>
</dbReference>
<dbReference type="Gene3D" id="3.50.50.60">
    <property type="entry name" value="FAD/NAD(P)-binding domain"/>
    <property type="match status" value="1"/>
</dbReference>
<dbReference type="SUPFAM" id="SSF51905">
    <property type="entry name" value="FAD/NAD(P)-binding domain"/>
    <property type="match status" value="1"/>
</dbReference>
<evidence type="ECO:0000259" key="7">
    <source>
        <dbReference type="PROSITE" id="PS00624"/>
    </source>
</evidence>
<dbReference type="Gene3D" id="3.30.560.10">
    <property type="entry name" value="Glucose Oxidase, domain 3"/>
    <property type="match status" value="1"/>
</dbReference>
<dbReference type="SUPFAM" id="SSF54373">
    <property type="entry name" value="FAD-linked reductases, C-terminal domain"/>
    <property type="match status" value="1"/>
</dbReference>
<protein>
    <submittedName>
        <fullName evidence="8">GMC family oxidoreductase N-terminal domain-containing protein</fullName>
    </submittedName>
</protein>
<evidence type="ECO:0000259" key="6">
    <source>
        <dbReference type="PROSITE" id="PS00623"/>
    </source>
</evidence>
<keyword evidence="3 5" id="KW-0285">Flavoprotein</keyword>
<comment type="similarity">
    <text evidence="2 5">Belongs to the GMC oxidoreductase family.</text>
</comment>
<evidence type="ECO:0000313" key="9">
    <source>
        <dbReference type="Proteomes" id="UP001500393"/>
    </source>
</evidence>
<comment type="caution">
    <text evidence="8">The sequence shown here is derived from an EMBL/GenBank/DDBJ whole genome shotgun (WGS) entry which is preliminary data.</text>
</comment>
<keyword evidence="4 5" id="KW-0274">FAD</keyword>
<name>A0ABP4Q903_9ACTN</name>
<dbReference type="EMBL" id="BAAAOS010000053">
    <property type="protein sequence ID" value="GAA1602707.1"/>
    <property type="molecule type" value="Genomic_DNA"/>
</dbReference>
<dbReference type="PANTHER" id="PTHR11552:SF147">
    <property type="entry name" value="CHOLINE DEHYDROGENASE, MITOCHONDRIAL"/>
    <property type="match status" value="1"/>
</dbReference>
<organism evidence="8 9">
    <name type="scientific">Kribbella sancticallisti</name>
    <dbReference type="NCBI Taxonomy" id="460087"/>
    <lineage>
        <taxon>Bacteria</taxon>
        <taxon>Bacillati</taxon>
        <taxon>Actinomycetota</taxon>
        <taxon>Actinomycetes</taxon>
        <taxon>Propionibacteriales</taxon>
        <taxon>Kribbellaceae</taxon>
        <taxon>Kribbella</taxon>
    </lineage>
</organism>
<reference evidence="9" key="1">
    <citation type="journal article" date="2019" name="Int. J. Syst. Evol. Microbiol.">
        <title>The Global Catalogue of Microorganisms (GCM) 10K type strain sequencing project: providing services to taxonomists for standard genome sequencing and annotation.</title>
        <authorList>
            <consortium name="The Broad Institute Genomics Platform"/>
            <consortium name="The Broad Institute Genome Sequencing Center for Infectious Disease"/>
            <person name="Wu L."/>
            <person name="Ma J."/>
        </authorList>
    </citation>
    <scope>NUCLEOTIDE SEQUENCE [LARGE SCALE GENOMIC DNA]</scope>
    <source>
        <strain evidence="9">JCM 14969</strain>
    </source>
</reference>
<evidence type="ECO:0000256" key="3">
    <source>
        <dbReference type="ARBA" id="ARBA00022630"/>
    </source>
</evidence>
<dbReference type="InterPro" id="IPR000172">
    <property type="entry name" value="GMC_OxRdtase_N"/>
</dbReference>
<dbReference type="Proteomes" id="UP001500393">
    <property type="component" value="Unassembled WGS sequence"/>
</dbReference>
<dbReference type="Pfam" id="PF00732">
    <property type="entry name" value="GMC_oxred_N"/>
    <property type="match status" value="1"/>
</dbReference>
<proteinExistence type="inferred from homology"/>
<dbReference type="InterPro" id="IPR012132">
    <property type="entry name" value="GMC_OxRdtase"/>
</dbReference>
<dbReference type="RefSeq" id="WP_344220645.1">
    <property type="nucleotide sequence ID" value="NZ_BAAAOS010000053.1"/>
</dbReference>
<evidence type="ECO:0000256" key="2">
    <source>
        <dbReference type="ARBA" id="ARBA00010790"/>
    </source>
</evidence>
<sequence>MAKNQKTYDYIIVGAGGSGAVLASRLSEDEGTSVLLIERGGKSFNPMLYIPKGFFFTLKSDKLTTTYSAEPFPSGYAEPWQRGRGLGGSTAVNGMMYVRGQQADYDALAAAGNPQWGWERVLPAFRAIEDHSLGASAMRGAGGPVGISVPEDSDDETVRLFLESAEKAGWEYVADLNAQDQQQIGFTPSTIKNGIRQSTANTFLWPARRRKNLTIATGTSVGLLRFDGRRVVGVKARQGERLVDYTARKEVIISAGTIETPMLLERSGIGRGEVLSKAGVALRVEAPNVGERVIEQHGVATQVRFKREIGHTLALSSKTKQLAQGARYLLTREGPVGTAGYDLMAHVRSSPEVQRPDIQVVATPFGLDFSAGLNPSEEPGMYLLGYQIRPNTRSSIHISDASPGSSPVIQANYFQDEEDRRVTGAIVDRLRDVTSQEPLASEIAFEEFPGREVRTSEQVLKFAHSPGSTIYHAVGSAAMGPNDDDVVTPDLRVRGVEGLRVVDISVLPTQVSGNTAAPAMAIGWLAADLIRNA</sequence>